<comment type="caution">
    <text evidence="2">The sequence shown here is derived from an EMBL/GenBank/DDBJ whole genome shotgun (WGS) entry which is preliminary data.</text>
</comment>
<dbReference type="EMBL" id="JAHYIQ010000001">
    <property type="protein sequence ID" value="KAK1137638.1"/>
    <property type="molecule type" value="Genomic_DNA"/>
</dbReference>
<organism evidence="2 3">
    <name type="scientific">Melipona bicolor</name>
    <dbReference type="NCBI Taxonomy" id="60889"/>
    <lineage>
        <taxon>Eukaryota</taxon>
        <taxon>Metazoa</taxon>
        <taxon>Ecdysozoa</taxon>
        <taxon>Arthropoda</taxon>
        <taxon>Hexapoda</taxon>
        <taxon>Insecta</taxon>
        <taxon>Pterygota</taxon>
        <taxon>Neoptera</taxon>
        <taxon>Endopterygota</taxon>
        <taxon>Hymenoptera</taxon>
        <taxon>Apocrita</taxon>
        <taxon>Aculeata</taxon>
        <taxon>Apoidea</taxon>
        <taxon>Anthophila</taxon>
        <taxon>Apidae</taxon>
        <taxon>Melipona</taxon>
    </lineage>
</organism>
<sequence length="144" mass="16023">MSFAAEATGEDSVSKIYEEMLEDSNYTLQSRPEANFINPSQCQQNVNKSISFRLSSLINRVRKWDNGKAGKTVEMNVRRISSAEAELGEGENESGWTSEERGGTRDWQAENEEKAGGKSVLAKRNLLARGKDATYTRARKGELA</sequence>
<protein>
    <submittedName>
        <fullName evidence="2">Uncharacterized protein</fullName>
    </submittedName>
</protein>
<dbReference type="Proteomes" id="UP001177670">
    <property type="component" value="Unassembled WGS sequence"/>
</dbReference>
<proteinExistence type="predicted"/>
<accession>A0AA40GGY5</accession>
<evidence type="ECO:0000313" key="2">
    <source>
        <dbReference type="EMBL" id="KAK1137638.1"/>
    </source>
</evidence>
<reference evidence="2" key="1">
    <citation type="submission" date="2021-10" db="EMBL/GenBank/DDBJ databases">
        <title>Melipona bicolor Genome sequencing and assembly.</title>
        <authorList>
            <person name="Araujo N.S."/>
            <person name="Arias M.C."/>
        </authorList>
    </citation>
    <scope>NUCLEOTIDE SEQUENCE</scope>
    <source>
        <strain evidence="2">USP_2M_L1-L4_2017</strain>
        <tissue evidence="2">Whole body</tissue>
    </source>
</reference>
<evidence type="ECO:0000313" key="3">
    <source>
        <dbReference type="Proteomes" id="UP001177670"/>
    </source>
</evidence>
<name>A0AA40GGY5_9HYME</name>
<gene>
    <name evidence="2" type="ORF">K0M31_002136</name>
</gene>
<keyword evidence="3" id="KW-1185">Reference proteome</keyword>
<evidence type="ECO:0000256" key="1">
    <source>
        <dbReference type="SAM" id="MobiDB-lite"/>
    </source>
</evidence>
<feature type="compositionally biased region" description="Basic and acidic residues" evidence="1">
    <location>
        <begin position="98"/>
        <end position="116"/>
    </location>
</feature>
<dbReference type="AlphaFoldDB" id="A0AA40GGY5"/>
<feature type="region of interest" description="Disordered" evidence="1">
    <location>
        <begin position="82"/>
        <end position="123"/>
    </location>
</feature>